<feature type="region of interest" description="Disordered" evidence="8">
    <location>
        <begin position="1"/>
        <end position="29"/>
    </location>
</feature>
<dbReference type="EMBL" id="ML213593">
    <property type="protein sequence ID" value="TFK42164.1"/>
    <property type="molecule type" value="Genomic_DNA"/>
</dbReference>
<dbReference type="InterPro" id="IPR036236">
    <property type="entry name" value="Znf_C2H2_sf"/>
</dbReference>
<dbReference type="Gene3D" id="3.30.160.60">
    <property type="entry name" value="Classic Zinc Finger"/>
    <property type="match status" value="2"/>
</dbReference>
<dbReference type="GO" id="GO:0008270">
    <property type="term" value="F:zinc ion binding"/>
    <property type="evidence" value="ECO:0007669"/>
    <property type="project" value="UniProtKB-KW"/>
</dbReference>
<feature type="compositionally biased region" description="Pro residues" evidence="8">
    <location>
        <begin position="232"/>
        <end position="245"/>
    </location>
</feature>
<dbReference type="InterPro" id="IPR013087">
    <property type="entry name" value="Znf_C2H2_type"/>
</dbReference>
<feature type="region of interest" description="Disordered" evidence="8">
    <location>
        <begin position="375"/>
        <end position="415"/>
    </location>
</feature>
<dbReference type="PROSITE" id="PS00028">
    <property type="entry name" value="ZINC_FINGER_C2H2_1"/>
    <property type="match status" value="1"/>
</dbReference>
<evidence type="ECO:0000313" key="10">
    <source>
        <dbReference type="EMBL" id="TFK42164.1"/>
    </source>
</evidence>
<keyword evidence="11" id="KW-1185">Reference proteome</keyword>
<name>A0A5C3M9M2_9AGAR</name>
<evidence type="ECO:0000256" key="4">
    <source>
        <dbReference type="ARBA" id="ARBA00022771"/>
    </source>
</evidence>
<dbReference type="GO" id="GO:0005634">
    <property type="term" value="C:nucleus"/>
    <property type="evidence" value="ECO:0007669"/>
    <property type="project" value="UniProtKB-SubCell"/>
</dbReference>
<dbReference type="AlphaFoldDB" id="A0A5C3M9M2"/>
<feature type="compositionally biased region" description="Basic and acidic residues" evidence="8">
    <location>
        <begin position="381"/>
        <end position="391"/>
    </location>
</feature>
<dbReference type="OrthoDB" id="8922241at2759"/>
<dbReference type="STRING" id="68775.A0A5C3M9M2"/>
<keyword evidence="4 7" id="KW-0863">Zinc-finger</keyword>
<dbReference type="GO" id="GO:0000978">
    <property type="term" value="F:RNA polymerase II cis-regulatory region sequence-specific DNA binding"/>
    <property type="evidence" value="ECO:0007669"/>
    <property type="project" value="InterPro"/>
</dbReference>
<evidence type="ECO:0000256" key="1">
    <source>
        <dbReference type="ARBA" id="ARBA00004123"/>
    </source>
</evidence>
<dbReference type="GO" id="GO:0000785">
    <property type="term" value="C:chromatin"/>
    <property type="evidence" value="ECO:0007669"/>
    <property type="project" value="TreeGrafter"/>
</dbReference>
<gene>
    <name evidence="10" type="ORF">BDQ12DRAFT_677731</name>
</gene>
<evidence type="ECO:0000256" key="3">
    <source>
        <dbReference type="ARBA" id="ARBA00022737"/>
    </source>
</evidence>
<feature type="compositionally biased region" description="Low complexity" evidence="8">
    <location>
        <begin position="109"/>
        <end position="120"/>
    </location>
</feature>
<dbReference type="PANTHER" id="PTHR40626:SF11">
    <property type="entry name" value="ZINC FINGER PROTEIN YPR022C"/>
    <property type="match status" value="1"/>
</dbReference>
<dbReference type="PANTHER" id="PTHR40626">
    <property type="entry name" value="MIP31509P"/>
    <property type="match status" value="1"/>
</dbReference>
<feature type="region of interest" description="Disordered" evidence="8">
    <location>
        <begin position="83"/>
        <end position="169"/>
    </location>
</feature>
<evidence type="ECO:0000256" key="7">
    <source>
        <dbReference type="PROSITE-ProRule" id="PRU00042"/>
    </source>
</evidence>
<evidence type="ECO:0000256" key="5">
    <source>
        <dbReference type="ARBA" id="ARBA00022833"/>
    </source>
</evidence>
<keyword evidence="2" id="KW-0479">Metal-binding</keyword>
<organism evidence="10 11">
    <name type="scientific">Crucibulum laeve</name>
    <dbReference type="NCBI Taxonomy" id="68775"/>
    <lineage>
        <taxon>Eukaryota</taxon>
        <taxon>Fungi</taxon>
        <taxon>Dikarya</taxon>
        <taxon>Basidiomycota</taxon>
        <taxon>Agaricomycotina</taxon>
        <taxon>Agaricomycetes</taxon>
        <taxon>Agaricomycetidae</taxon>
        <taxon>Agaricales</taxon>
        <taxon>Agaricineae</taxon>
        <taxon>Nidulariaceae</taxon>
        <taxon>Crucibulum</taxon>
    </lineage>
</organism>
<dbReference type="Pfam" id="PF00096">
    <property type="entry name" value="zf-C2H2"/>
    <property type="match status" value="2"/>
</dbReference>
<feature type="region of interest" description="Disordered" evidence="8">
    <location>
        <begin position="217"/>
        <end position="288"/>
    </location>
</feature>
<accession>A0A5C3M9M2</accession>
<protein>
    <recommendedName>
        <fullName evidence="9">C2H2-type domain-containing protein</fullName>
    </recommendedName>
</protein>
<comment type="subcellular location">
    <subcellularLocation>
        <location evidence="1">Nucleus</location>
    </subcellularLocation>
</comment>
<feature type="domain" description="C2H2-type" evidence="9">
    <location>
        <begin position="34"/>
        <end position="62"/>
    </location>
</feature>
<evidence type="ECO:0000256" key="8">
    <source>
        <dbReference type="SAM" id="MobiDB-lite"/>
    </source>
</evidence>
<keyword evidence="6" id="KW-0539">Nucleus</keyword>
<dbReference type="GO" id="GO:0000981">
    <property type="term" value="F:DNA-binding transcription factor activity, RNA polymerase II-specific"/>
    <property type="evidence" value="ECO:0007669"/>
    <property type="project" value="InterPro"/>
</dbReference>
<dbReference type="InterPro" id="IPR051059">
    <property type="entry name" value="VerF-like"/>
</dbReference>
<dbReference type="PROSITE" id="PS50157">
    <property type="entry name" value="ZINC_FINGER_C2H2_2"/>
    <property type="match status" value="2"/>
</dbReference>
<sequence length="415" mass="44791">MVRATANEPSEDRKDTSKKKIVSPKKKNVATGVWPCKINGCNKQFAREADLKRHQRTTKLHSMPGFSCPQCDATFTRTDALRRHQKSRHNGVVIEPPDSGVRDGDDELPSSGSSRSGTPSAKGKKHAPGIAQPAPTRQPAPAAGGPSSYYRQHTMTMTPHIPPRSTTQYHIGLPESATRLNSAHSWAFPHPWPVGTVPPNMAPMGYPPIPPPGTIYYPSPHYRQNGIVHPSVQPPQPQPQPPPIPNGTSHPHATSSNGSSNGGPSPVSDHPTSNGNHVEHHNIDPTLDNTDELTREAVQSALEALVKSTQAQVDAHGLTHLENGDAYTVSSLSDTRDPSEGLSLDADANDLEHRDEEHVATSLSLEDALNGIRTSYGQPLERPEPMEHLLTEDGEPMLNPAELLTQESLASPPPS</sequence>
<evidence type="ECO:0000256" key="6">
    <source>
        <dbReference type="ARBA" id="ARBA00023242"/>
    </source>
</evidence>
<evidence type="ECO:0000256" key="2">
    <source>
        <dbReference type="ARBA" id="ARBA00022723"/>
    </source>
</evidence>
<keyword evidence="3" id="KW-0677">Repeat</keyword>
<dbReference type="Proteomes" id="UP000308652">
    <property type="component" value="Unassembled WGS sequence"/>
</dbReference>
<evidence type="ECO:0000313" key="11">
    <source>
        <dbReference type="Proteomes" id="UP000308652"/>
    </source>
</evidence>
<evidence type="ECO:0000259" key="9">
    <source>
        <dbReference type="PROSITE" id="PS50157"/>
    </source>
</evidence>
<dbReference type="SUPFAM" id="SSF57667">
    <property type="entry name" value="beta-beta-alpha zinc fingers"/>
    <property type="match status" value="1"/>
</dbReference>
<keyword evidence="5" id="KW-0862">Zinc</keyword>
<feature type="domain" description="C2H2-type" evidence="9">
    <location>
        <begin position="66"/>
        <end position="91"/>
    </location>
</feature>
<feature type="compositionally biased region" description="Low complexity" evidence="8">
    <location>
        <begin position="131"/>
        <end position="146"/>
    </location>
</feature>
<proteinExistence type="predicted"/>
<feature type="compositionally biased region" description="Basic residues" evidence="8">
    <location>
        <begin position="16"/>
        <end position="28"/>
    </location>
</feature>
<dbReference type="SMART" id="SM00355">
    <property type="entry name" value="ZnF_C2H2"/>
    <property type="match status" value="2"/>
</dbReference>
<feature type="compositionally biased region" description="Low complexity" evidence="8">
    <location>
        <begin position="255"/>
        <end position="266"/>
    </location>
</feature>
<reference evidence="10 11" key="1">
    <citation type="journal article" date="2019" name="Nat. Ecol. Evol.">
        <title>Megaphylogeny resolves global patterns of mushroom evolution.</title>
        <authorList>
            <person name="Varga T."/>
            <person name="Krizsan K."/>
            <person name="Foldi C."/>
            <person name="Dima B."/>
            <person name="Sanchez-Garcia M."/>
            <person name="Sanchez-Ramirez S."/>
            <person name="Szollosi G.J."/>
            <person name="Szarkandi J.G."/>
            <person name="Papp V."/>
            <person name="Albert L."/>
            <person name="Andreopoulos W."/>
            <person name="Angelini C."/>
            <person name="Antonin V."/>
            <person name="Barry K.W."/>
            <person name="Bougher N.L."/>
            <person name="Buchanan P."/>
            <person name="Buyck B."/>
            <person name="Bense V."/>
            <person name="Catcheside P."/>
            <person name="Chovatia M."/>
            <person name="Cooper J."/>
            <person name="Damon W."/>
            <person name="Desjardin D."/>
            <person name="Finy P."/>
            <person name="Geml J."/>
            <person name="Haridas S."/>
            <person name="Hughes K."/>
            <person name="Justo A."/>
            <person name="Karasinski D."/>
            <person name="Kautmanova I."/>
            <person name="Kiss B."/>
            <person name="Kocsube S."/>
            <person name="Kotiranta H."/>
            <person name="LaButti K.M."/>
            <person name="Lechner B.E."/>
            <person name="Liimatainen K."/>
            <person name="Lipzen A."/>
            <person name="Lukacs Z."/>
            <person name="Mihaltcheva S."/>
            <person name="Morgado L.N."/>
            <person name="Niskanen T."/>
            <person name="Noordeloos M.E."/>
            <person name="Ohm R.A."/>
            <person name="Ortiz-Santana B."/>
            <person name="Ovrebo C."/>
            <person name="Racz N."/>
            <person name="Riley R."/>
            <person name="Savchenko A."/>
            <person name="Shiryaev A."/>
            <person name="Soop K."/>
            <person name="Spirin V."/>
            <person name="Szebenyi C."/>
            <person name="Tomsovsky M."/>
            <person name="Tulloss R.E."/>
            <person name="Uehling J."/>
            <person name="Grigoriev I.V."/>
            <person name="Vagvolgyi C."/>
            <person name="Papp T."/>
            <person name="Martin F.M."/>
            <person name="Miettinen O."/>
            <person name="Hibbett D.S."/>
            <person name="Nagy L.G."/>
        </authorList>
    </citation>
    <scope>NUCLEOTIDE SEQUENCE [LARGE SCALE GENOMIC DNA]</scope>
    <source>
        <strain evidence="10 11">CBS 166.37</strain>
    </source>
</reference>